<evidence type="ECO:0000313" key="3">
    <source>
        <dbReference type="Proteomes" id="UP000288216"/>
    </source>
</evidence>
<protein>
    <submittedName>
        <fullName evidence="2">Uncharacterized protein</fullName>
    </submittedName>
</protein>
<comment type="similarity">
    <text evidence="1">Belongs to the pectinacetylesterase family. Notum subfamily.</text>
</comment>
<evidence type="ECO:0000313" key="2">
    <source>
        <dbReference type="EMBL" id="GCB82878.1"/>
    </source>
</evidence>
<feature type="non-terminal residue" evidence="2">
    <location>
        <position position="53"/>
    </location>
</feature>
<dbReference type="EMBL" id="BFAA01029985">
    <property type="protein sequence ID" value="GCB82878.1"/>
    <property type="molecule type" value="Genomic_DNA"/>
</dbReference>
<proteinExistence type="inferred from homology"/>
<feature type="non-terminal residue" evidence="2">
    <location>
        <position position="1"/>
    </location>
</feature>
<dbReference type="STRING" id="75743.A0A401QBW0"/>
<organism evidence="2 3">
    <name type="scientific">Scyliorhinus torazame</name>
    <name type="common">Cloudy catshark</name>
    <name type="synonym">Catulus torazame</name>
    <dbReference type="NCBI Taxonomy" id="75743"/>
    <lineage>
        <taxon>Eukaryota</taxon>
        <taxon>Metazoa</taxon>
        <taxon>Chordata</taxon>
        <taxon>Craniata</taxon>
        <taxon>Vertebrata</taxon>
        <taxon>Chondrichthyes</taxon>
        <taxon>Elasmobranchii</taxon>
        <taxon>Galeomorphii</taxon>
        <taxon>Galeoidea</taxon>
        <taxon>Carcharhiniformes</taxon>
        <taxon>Scyliorhinidae</taxon>
        <taxon>Scyliorhinus</taxon>
    </lineage>
</organism>
<name>A0A401QBW0_SCYTO</name>
<gene>
    <name evidence="2" type="ORF">scyTo_0023499</name>
</gene>
<evidence type="ECO:0000256" key="1">
    <source>
        <dbReference type="ARBA" id="ARBA00010213"/>
    </source>
</evidence>
<dbReference type="OrthoDB" id="2015280at2759"/>
<dbReference type="AlphaFoldDB" id="A0A401QBW0"/>
<dbReference type="Pfam" id="PF03283">
    <property type="entry name" value="PAE"/>
    <property type="match status" value="1"/>
</dbReference>
<accession>A0A401QBW0</accession>
<dbReference type="Proteomes" id="UP000288216">
    <property type="component" value="Unassembled WGS sequence"/>
</dbReference>
<keyword evidence="3" id="KW-1185">Reference proteome</keyword>
<dbReference type="InterPro" id="IPR004963">
    <property type="entry name" value="PAE/NOTUM"/>
</dbReference>
<reference evidence="2 3" key="1">
    <citation type="journal article" date="2018" name="Nat. Ecol. Evol.">
        <title>Shark genomes provide insights into elasmobranch evolution and the origin of vertebrates.</title>
        <authorList>
            <person name="Hara Y"/>
            <person name="Yamaguchi K"/>
            <person name="Onimaru K"/>
            <person name="Kadota M"/>
            <person name="Koyanagi M"/>
            <person name="Keeley SD"/>
            <person name="Tatsumi K"/>
            <person name="Tanaka K"/>
            <person name="Motone F"/>
            <person name="Kageyama Y"/>
            <person name="Nozu R"/>
            <person name="Adachi N"/>
            <person name="Nishimura O"/>
            <person name="Nakagawa R"/>
            <person name="Tanegashima C"/>
            <person name="Kiyatake I"/>
            <person name="Matsumoto R"/>
            <person name="Murakumo K"/>
            <person name="Nishida K"/>
            <person name="Terakita A"/>
            <person name="Kuratani S"/>
            <person name="Sato K"/>
            <person name="Hyodo S Kuraku.S."/>
        </authorList>
    </citation>
    <scope>NUCLEOTIDE SEQUENCE [LARGE SCALE GENOMIC DNA]</scope>
</reference>
<dbReference type="GO" id="GO:0016787">
    <property type="term" value="F:hydrolase activity"/>
    <property type="evidence" value="ECO:0007669"/>
    <property type="project" value="InterPro"/>
</dbReference>
<sequence length="53" mass="5789">FVPYCSSDVWSGTAPRTQQVDYAFMGSLILKEVIKDLVPKGIKLAKVVMLTGS</sequence>
<comment type="caution">
    <text evidence="2">The sequence shown here is derived from an EMBL/GenBank/DDBJ whole genome shotgun (WGS) entry which is preliminary data.</text>
</comment>